<dbReference type="SUPFAM" id="SSF55874">
    <property type="entry name" value="ATPase domain of HSP90 chaperone/DNA topoisomerase II/histidine kinase"/>
    <property type="match status" value="1"/>
</dbReference>
<dbReference type="CDD" id="cd16917">
    <property type="entry name" value="HATPase_UhpB-NarQ-NarX-like"/>
    <property type="match status" value="1"/>
</dbReference>
<dbReference type="RefSeq" id="WP_092407967.1">
    <property type="nucleotide sequence ID" value="NZ_FOVF01000015.1"/>
</dbReference>
<dbReference type="STRING" id="578942.SAMN05216289_1158"/>
<evidence type="ECO:0000256" key="2">
    <source>
        <dbReference type="ARBA" id="ARBA00022777"/>
    </source>
</evidence>
<gene>
    <name evidence="5" type="ORF">SAMN05216289_1158</name>
</gene>
<evidence type="ECO:0000259" key="4">
    <source>
        <dbReference type="SMART" id="SM00387"/>
    </source>
</evidence>
<name>A0A1I4Y505_9GAMM</name>
<dbReference type="GO" id="GO:0016301">
    <property type="term" value="F:kinase activity"/>
    <property type="evidence" value="ECO:0007669"/>
    <property type="project" value="UniProtKB-KW"/>
</dbReference>
<accession>A0A1I4Y505</accession>
<keyword evidence="1" id="KW-0808">Transferase</keyword>
<dbReference type="PANTHER" id="PTHR24421:SF61">
    <property type="entry name" value="OXYGEN SENSOR HISTIDINE KINASE NREB"/>
    <property type="match status" value="1"/>
</dbReference>
<evidence type="ECO:0000313" key="6">
    <source>
        <dbReference type="Proteomes" id="UP000198575"/>
    </source>
</evidence>
<keyword evidence="6" id="KW-1185">Reference proteome</keyword>
<dbReference type="PANTHER" id="PTHR24421">
    <property type="entry name" value="NITRATE/NITRITE SENSOR PROTEIN NARX-RELATED"/>
    <property type="match status" value="1"/>
</dbReference>
<protein>
    <submittedName>
        <fullName evidence="5">Histidine kinase</fullName>
    </submittedName>
</protein>
<dbReference type="InterPro" id="IPR050482">
    <property type="entry name" value="Sensor_HK_TwoCompSys"/>
</dbReference>
<feature type="domain" description="Histidine kinase/HSP90-like ATPase" evidence="4">
    <location>
        <begin position="145"/>
        <end position="237"/>
    </location>
</feature>
<sequence>MLLAAASAVFAGSTFMLLLRLRRLRRELAAERVESATRMVEREAVAREQAALGERARIYDDLHDDLGARLLGMIHAAESPLQADLARAALQDLRDVVTRSRGTPGTLRDTLAEIRSEIAQRLAAAGIDLAWDVDEQLPDPDLDSGRALHLHRIVREAISNVIRHARATRVRIRALVRDGALCLDLTDDGDGDEAPKGSGGRGFTTMRERAAELAGNIDWGPGTQGGTKVLLTVPLGGAS</sequence>
<reference evidence="5 6" key="1">
    <citation type="submission" date="2016-10" db="EMBL/GenBank/DDBJ databases">
        <authorList>
            <person name="de Groot N.N."/>
        </authorList>
    </citation>
    <scope>NUCLEOTIDE SEQUENCE [LARGE SCALE GENOMIC DNA]</scope>
    <source>
        <strain evidence="5 6">CGMCC 1.7659</strain>
    </source>
</reference>
<keyword evidence="2 5" id="KW-0418">Kinase</keyword>
<dbReference type="Gene3D" id="3.30.565.10">
    <property type="entry name" value="Histidine kinase-like ATPase, C-terminal domain"/>
    <property type="match status" value="1"/>
</dbReference>
<proteinExistence type="predicted"/>
<keyword evidence="3" id="KW-0902">Two-component regulatory system</keyword>
<dbReference type="Proteomes" id="UP000198575">
    <property type="component" value="Unassembled WGS sequence"/>
</dbReference>
<dbReference type="Pfam" id="PF02518">
    <property type="entry name" value="HATPase_c"/>
    <property type="match status" value="1"/>
</dbReference>
<evidence type="ECO:0000256" key="1">
    <source>
        <dbReference type="ARBA" id="ARBA00022679"/>
    </source>
</evidence>
<organism evidence="5 6">
    <name type="scientific">Dokdonella immobilis</name>
    <dbReference type="NCBI Taxonomy" id="578942"/>
    <lineage>
        <taxon>Bacteria</taxon>
        <taxon>Pseudomonadati</taxon>
        <taxon>Pseudomonadota</taxon>
        <taxon>Gammaproteobacteria</taxon>
        <taxon>Lysobacterales</taxon>
        <taxon>Rhodanobacteraceae</taxon>
        <taxon>Dokdonella</taxon>
    </lineage>
</organism>
<evidence type="ECO:0000256" key="3">
    <source>
        <dbReference type="ARBA" id="ARBA00023012"/>
    </source>
</evidence>
<evidence type="ECO:0000313" key="5">
    <source>
        <dbReference type="EMBL" id="SFN33172.1"/>
    </source>
</evidence>
<dbReference type="AlphaFoldDB" id="A0A1I4Y505"/>
<dbReference type="InterPro" id="IPR036890">
    <property type="entry name" value="HATPase_C_sf"/>
</dbReference>
<dbReference type="InterPro" id="IPR003594">
    <property type="entry name" value="HATPase_dom"/>
</dbReference>
<dbReference type="SMART" id="SM00387">
    <property type="entry name" value="HATPase_c"/>
    <property type="match status" value="1"/>
</dbReference>
<dbReference type="GO" id="GO:0000160">
    <property type="term" value="P:phosphorelay signal transduction system"/>
    <property type="evidence" value="ECO:0007669"/>
    <property type="project" value="UniProtKB-KW"/>
</dbReference>
<dbReference type="EMBL" id="FOVF01000015">
    <property type="protein sequence ID" value="SFN33172.1"/>
    <property type="molecule type" value="Genomic_DNA"/>
</dbReference>